<proteinExistence type="predicted"/>
<dbReference type="InterPro" id="IPR025048">
    <property type="entry name" value="DUF3987"/>
</dbReference>
<evidence type="ECO:0000313" key="1">
    <source>
        <dbReference type="EMBL" id="MBI6623940.1"/>
    </source>
</evidence>
<organism evidence="1 2">
    <name type="scientific">Pseudomonas rhodesiae</name>
    <dbReference type="NCBI Taxonomy" id="76760"/>
    <lineage>
        <taxon>Bacteria</taxon>
        <taxon>Pseudomonadati</taxon>
        <taxon>Pseudomonadota</taxon>
        <taxon>Gammaproteobacteria</taxon>
        <taxon>Pseudomonadales</taxon>
        <taxon>Pseudomonadaceae</taxon>
        <taxon>Pseudomonas</taxon>
    </lineage>
</organism>
<name>A0A8I1E2Z4_9PSED</name>
<dbReference type="EMBL" id="JAEILH010000014">
    <property type="protein sequence ID" value="MBI6623940.1"/>
    <property type="molecule type" value="Genomic_DNA"/>
</dbReference>
<gene>
    <name evidence="1" type="ORF">YA0853_09655</name>
</gene>
<comment type="caution">
    <text evidence="1">The sequence shown here is derived from an EMBL/GenBank/DDBJ whole genome shotgun (WGS) entry which is preliminary data.</text>
</comment>
<evidence type="ECO:0000313" key="2">
    <source>
        <dbReference type="Proteomes" id="UP000645865"/>
    </source>
</evidence>
<accession>A0A8I1E2Z4</accession>
<dbReference type="Proteomes" id="UP000645865">
    <property type="component" value="Unassembled WGS sequence"/>
</dbReference>
<reference evidence="1" key="1">
    <citation type="submission" date="2020-12" db="EMBL/GenBank/DDBJ databases">
        <title>Comparative genomic insights into the epidemiology and virulence of plant pathogenic Pseudomonads from Turkey.</title>
        <authorList>
            <person name="Dillon M."/>
            <person name="Ruiz-Bedoya T."/>
            <person name="Bendalovic-Torma C."/>
            <person name="Guttman K.M."/>
            <person name="Kwak H."/>
            <person name="Middleton M.A."/>
            <person name="Wang P.W."/>
            <person name="Horuz S."/>
            <person name="Aysan Y."/>
            <person name="Guttman D.S."/>
        </authorList>
    </citation>
    <scope>NUCLEOTIDE SEQUENCE</scope>
    <source>
        <strain evidence="1">S5_IA_3a</strain>
    </source>
</reference>
<protein>
    <submittedName>
        <fullName evidence="1">DUF3987 domain-containing protein</fullName>
    </submittedName>
</protein>
<dbReference type="AlphaFoldDB" id="A0A8I1E2Z4"/>
<dbReference type="RefSeq" id="WP_169903479.1">
    <property type="nucleotide sequence ID" value="NZ_JAAQXE010000015.1"/>
</dbReference>
<sequence>MQLCETLDLPRPLLEYRPTPLTYPVDALGQLMGPAVERMSDVIGVPCAMAAQSVLASAALVSQTHANVHLDGRVYPLSLYLLTVALSGDRKSAVDQLALTAAREWERRQWSLYAQRLKAYRAALHKKAETQGLPEPMPPRLISAEPTIEALIKNLCLGLPSMGLFNDEGGQFLGGSTMSKENQLKAITTLSSLWDGSPIDRARAMPGESLRAYDRRLSLHLMLQPYLANQLLTDRMISGQGILGRCLISWPERLVGRRLYKAVDLTRDARIQRYQKRISTLLEKPWPLHKDGSLNPAQLELTPNARTAWIDIHDTIECQSGEFGELAGIQSVAGKAAANVLRIAGVLAVIEDANVIDEAHIQRASTLMDYYLAEIQRLTEQEPINTVREEADRLLRWLTQKGWTRFTIRDLNRNGPRFARKSSHHTATLLTELILHNWLDCRDARTFEVRHVPPQ</sequence>
<dbReference type="Pfam" id="PF13148">
    <property type="entry name" value="DUF3987"/>
    <property type="match status" value="1"/>
</dbReference>